<name>A0A0G1GRD2_9BACT</name>
<dbReference type="InterPro" id="IPR036291">
    <property type="entry name" value="NAD(P)-bd_dom_sf"/>
</dbReference>
<dbReference type="SUPFAM" id="SSF51735">
    <property type="entry name" value="NAD(P)-binding Rossmann-fold domains"/>
    <property type="match status" value="1"/>
</dbReference>
<evidence type="ECO:0000313" key="2">
    <source>
        <dbReference type="Proteomes" id="UP000034617"/>
    </source>
</evidence>
<proteinExistence type="predicted"/>
<dbReference type="AlphaFoldDB" id="A0A0G1GRD2"/>
<reference evidence="1 2" key="1">
    <citation type="journal article" date="2015" name="Nature">
        <title>rRNA introns, odd ribosomes, and small enigmatic genomes across a large radiation of phyla.</title>
        <authorList>
            <person name="Brown C.T."/>
            <person name="Hug L.A."/>
            <person name="Thomas B.C."/>
            <person name="Sharon I."/>
            <person name="Castelle C.J."/>
            <person name="Singh A."/>
            <person name="Wilkins M.J."/>
            <person name="Williams K.H."/>
            <person name="Banfield J.F."/>
        </authorList>
    </citation>
    <scope>NUCLEOTIDE SEQUENCE [LARGE SCALE GENOMIC DNA]</scope>
</reference>
<evidence type="ECO:0000313" key="1">
    <source>
        <dbReference type="EMBL" id="KKT37606.1"/>
    </source>
</evidence>
<protein>
    <submittedName>
        <fullName evidence="1">FAD dependent oxidoreductase</fullName>
    </submittedName>
</protein>
<sequence>MIKKNILIIGSGQRVQHTILPAVLCLHKQFHLVGVFSRKEKMLINSYKLGKIQTITDYRKIDFSSLDIIIVAITTANLPDVLKTMSYNKTHNVVLLLDTPVIPIRQFWAVKYFKLFKSVYVTEDYISMTLFDEVQKIIRKGLIGKLRHIYLLHNAYRHHAVAIMKKISSVDYVQYIYKRTISDRVSELRVRLPHGIGATILEPRDYSVGRLFIVGDKGFIADYPLAGENRVIVNYLYENGQYYGMTTKGLSNKRLSFMNGYSGEVCKMLSDTSLINYQKIEGVMNMLQGIIESPPRFRYAYESGIYDNLSMRMLLTLGFFWDIKLPFMQKSLINMCISYVVKFFHLFK</sequence>
<comment type="caution">
    <text evidence="1">The sequence shown here is derived from an EMBL/GenBank/DDBJ whole genome shotgun (WGS) entry which is preliminary data.</text>
</comment>
<accession>A0A0G1GRD2</accession>
<gene>
    <name evidence="1" type="ORF">UW22_C0022G0011</name>
</gene>
<organism evidence="1 2">
    <name type="scientific">Candidatus Gottesmanbacteria bacterium GW2011_GWB1_44_11c</name>
    <dbReference type="NCBI Taxonomy" id="1618447"/>
    <lineage>
        <taxon>Bacteria</taxon>
        <taxon>Candidatus Gottesmaniibacteriota</taxon>
    </lineage>
</organism>
<dbReference type="EMBL" id="LCHM01000022">
    <property type="protein sequence ID" value="KKT37606.1"/>
    <property type="molecule type" value="Genomic_DNA"/>
</dbReference>
<dbReference type="Proteomes" id="UP000034617">
    <property type="component" value="Unassembled WGS sequence"/>
</dbReference>